<gene>
    <name evidence="5" type="primary">mdlA_2</name>
    <name evidence="5" type="ORF">NCTC12151_02806</name>
</gene>
<dbReference type="EMBL" id="LS483470">
    <property type="protein sequence ID" value="SQI42943.1"/>
    <property type="molecule type" value="Genomic_DNA"/>
</dbReference>
<dbReference type="GO" id="GO:0000287">
    <property type="term" value="F:magnesium ion binding"/>
    <property type="evidence" value="ECO:0007669"/>
    <property type="project" value="TreeGrafter"/>
</dbReference>
<evidence type="ECO:0000256" key="2">
    <source>
        <dbReference type="ARBA" id="ARBA00022723"/>
    </source>
</evidence>
<dbReference type="RefSeq" id="WP_111741191.1">
    <property type="nucleotide sequence ID" value="NZ_LR698987.1"/>
</dbReference>
<dbReference type="InterPro" id="IPR029017">
    <property type="entry name" value="Enolase-like_N"/>
</dbReference>
<dbReference type="EC" id="5.1.2.2" evidence="5"/>
<dbReference type="SMART" id="SM00922">
    <property type="entry name" value="MR_MLE"/>
    <property type="match status" value="1"/>
</dbReference>
<organism evidence="5 6">
    <name type="scientific">Leminorella richardii</name>
    <dbReference type="NCBI Taxonomy" id="158841"/>
    <lineage>
        <taxon>Bacteria</taxon>
        <taxon>Pseudomonadati</taxon>
        <taxon>Pseudomonadota</taxon>
        <taxon>Gammaproteobacteria</taxon>
        <taxon>Enterobacterales</taxon>
        <taxon>Budviciaceae</taxon>
        <taxon>Leminorella</taxon>
    </lineage>
</organism>
<dbReference type="AlphaFoldDB" id="A0A2X4UVM1"/>
<evidence type="ECO:0000313" key="5">
    <source>
        <dbReference type="EMBL" id="SQI42943.1"/>
    </source>
</evidence>
<dbReference type="PANTHER" id="PTHR13794">
    <property type="entry name" value="ENOLASE SUPERFAMILY, MANDELATE RACEMASE"/>
    <property type="match status" value="1"/>
</dbReference>
<dbReference type="OrthoDB" id="9796450at2"/>
<keyword evidence="5" id="KW-0413">Isomerase</keyword>
<keyword evidence="3" id="KW-0460">Magnesium</keyword>
<protein>
    <submittedName>
        <fullName evidence="5">Mandelate racemase</fullName>
        <ecNumber evidence="5">5.1.2.2</ecNumber>
    </submittedName>
</protein>
<proteinExistence type="predicted"/>
<dbReference type="Proteomes" id="UP000249005">
    <property type="component" value="Chromosome 1"/>
</dbReference>
<keyword evidence="2" id="KW-0479">Metal-binding</keyword>
<dbReference type="InterPro" id="IPR013342">
    <property type="entry name" value="Mandelate_racemase_C"/>
</dbReference>
<dbReference type="InterPro" id="IPR046945">
    <property type="entry name" value="RHMD-like"/>
</dbReference>
<dbReference type="GO" id="GO:0016836">
    <property type="term" value="F:hydro-lyase activity"/>
    <property type="evidence" value="ECO:0007669"/>
    <property type="project" value="TreeGrafter"/>
</dbReference>
<accession>A0A2X4UVM1</accession>
<keyword evidence="6" id="KW-1185">Reference proteome</keyword>
<dbReference type="SUPFAM" id="SSF51604">
    <property type="entry name" value="Enolase C-terminal domain-like"/>
    <property type="match status" value="1"/>
</dbReference>
<name>A0A2X4UVM1_9GAMM</name>
<dbReference type="Gene3D" id="3.30.390.10">
    <property type="entry name" value="Enolase-like, N-terminal domain"/>
    <property type="match status" value="1"/>
</dbReference>
<dbReference type="SFLD" id="SFLDS00001">
    <property type="entry name" value="Enolase"/>
    <property type="match status" value="1"/>
</dbReference>
<dbReference type="SFLD" id="SFLDG00179">
    <property type="entry name" value="mandelate_racemase"/>
    <property type="match status" value="1"/>
</dbReference>
<dbReference type="GO" id="GO:0018838">
    <property type="term" value="F:mandelate racemase activity"/>
    <property type="evidence" value="ECO:0007669"/>
    <property type="project" value="UniProtKB-EC"/>
</dbReference>
<dbReference type="Pfam" id="PF13378">
    <property type="entry name" value="MR_MLE_C"/>
    <property type="match status" value="1"/>
</dbReference>
<dbReference type="PANTHER" id="PTHR13794:SF58">
    <property type="entry name" value="MITOCHONDRIAL ENOLASE SUPERFAMILY MEMBER 1"/>
    <property type="match status" value="1"/>
</dbReference>
<evidence type="ECO:0000259" key="4">
    <source>
        <dbReference type="SMART" id="SM00922"/>
    </source>
</evidence>
<dbReference type="Pfam" id="PF02746">
    <property type="entry name" value="MR_MLE_N"/>
    <property type="match status" value="1"/>
</dbReference>
<reference evidence="5 6" key="1">
    <citation type="submission" date="2018-06" db="EMBL/GenBank/DDBJ databases">
        <authorList>
            <consortium name="Pathogen Informatics"/>
            <person name="Doyle S."/>
        </authorList>
    </citation>
    <scope>NUCLEOTIDE SEQUENCE [LARGE SCALE GENOMIC DNA]</scope>
    <source>
        <strain evidence="5 6">NCTC12151</strain>
    </source>
</reference>
<evidence type="ECO:0000256" key="1">
    <source>
        <dbReference type="ARBA" id="ARBA00001946"/>
    </source>
</evidence>
<dbReference type="Gene3D" id="3.20.20.120">
    <property type="entry name" value="Enolase-like C-terminal domain"/>
    <property type="match status" value="1"/>
</dbReference>
<dbReference type="SUPFAM" id="SSF54826">
    <property type="entry name" value="Enolase N-terminal domain-like"/>
    <property type="match status" value="1"/>
</dbReference>
<dbReference type="GO" id="GO:0016052">
    <property type="term" value="P:carbohydrate catabolic process"/>
    <property type="evidence" value="ECO:0007669"/>
    <property type="project" value="TreeGrafter"/>
</dbReference>
<comment type="cofactor">
    <cofactor evidence="1">
        <name>Mg(2+)</name>
        <dbReference type="ChEBI" id="CHEBI:18420"/>
    </cofactor>
</comment>
<dbReference type="InterPro" id="IPR013341">
    <property type="entry name" value="Mandelate_racemase_N_dom"/>
</dbReference>
<sequence>MKITKAEIFMVDLKPKVKRVDAIQSFVSQETPIVRITTESGLVGEGYTYTIGTGGSSVVALLNDHLLPKLIGRDSSMIEEIWESLLFSTHATSVGAITSLSLAAIDTALWDLKCKRLGQPLYKAAGGAKSKIKLYTTEGGWLHLSTEDLVKDALDVKAKGFCGSKIKIGSESPVRDIERLEAVRKAVGGEYVIMTDCNQAFKFSEGKQRAALLEHINLSWIEEPFLAHDVDSHKKLCESTTIPVAVGESMYSVQHFKEYLQNNAADIIQVDVARIGGITPWLKVAHMAECFNKIVCPHFLMELHISLCCAITNSRWLEYIPQLDGITLNQVKIENGIAYPPQEPGIGIQWDWEKIRKETLVHHVIE</sequence>
<feature type="domain" description="Mandelate racemase/muconate lactonizing enzyme C-terminal" evidence="4">
    <location>
        <begin position="146"/>
        <end position="243"/>
    </location>
</feature>
<dbReference type="InterPro" id="IPR029065">
    <property type="entry name" value="Enolase_C-like"/>
</dbReference>
<evidence type="ECO:0000313" key="6">
    <source>
        <dbReference type="Proteomes" id="UP000249005"/>
    </source>
</evidence>
<evidence type="ECO:0000256" key="3">
    <source>
        <dbReference type="ARBA" id="ARBA00022842"/>
    </source>
</evidence>
<dbReference type="CDD" id="cd03316">
    <property type="entry name" value="MR_like"/>
    <property type="match status" value="1"/>
</dbReference>
<dbReference type="KEGG" id="lri:NCTC12151_02806"/>
<dbReference type="InterPro" id="IPR036849">
    <property type="entry name" value="Enolase-like_C_sf"/>
</dbReference>